<dbReference type="InterPro" id="IPR051575">
    <property type="entry name" value="Myb-like_DNA-bd"/>
</dbReference>
<feature type="region of interest" description="Disordered" evidence="6">
    <location>
        <begin position="293"/>
        <end position="338"/>
    </location>
</feature>
<evidence type="ECO:0000256" key="2">
    <source>
        <dbReference type="ARBA" id="ARBA00023125"/>
    </source>
</evidence>
<name>A0A2R5GPA3_9STRA</name>
<feature type="domain" description="HTH myb-type" evidence="8">
    <location>
        <begin position="317"/>
        <end position="368"/>
    </location>
</feature>
<dbReference type="Gene3D" id="1.10.10.60">
    <property type="entry name" value="Homeodomain-like"/>
    <property type="match status" value="3"/>
</dbReference>
<proteinExistence type="predicted"/>
<evidence type="ECO:0000256" key="1">
    <source>
        <dbReference type="ARBA" id="ARBA00023015"/>
    </source>
</evidence>
<organism evidence="9 10">
    <name type="scientific">Hondaea fermentalgiana</name>
    <dbReference type="NCBI Taxonomy" id="2315210"/>
    <lineage>
        <taxon>Eukaryota</taxon>
        <taxon>Sar</taxon>
        <taxon>Stramenopiles</taxon>
        <taxon>Bigyra</taxon>
        <taxon>Labyrinthulomycetes</taxon>
        <taxon>Thraustochytrida</taxon>
        <taxon>Thraustochytriidae</taxon>
        <taxon>Hondaea</taxon>
    </lineage>
</organism>
<keyword evidence="3" id="KW-0804">Transcription</keyword>
<keyword evidence="1" id="KW-0805">Transcription regulation</keyword>
<evidence type="ECO:0000313" key="10">
    <source>
        <dbReference type="Proteomes" id="UP000241890"/>
    </source>
</evidence>
<feature type="domain" description="HTH myb-type" evidence="8">
    <location>
        <begin position="425"/>
        <end position="475"/>
    </location>
</feature>
<evidence type="ECO:0000256" key="6">
    <source>
        <dbReference type="SAM" id="MobiDB-lite"/>
    </source>
</evidence>
<feature type="domain" description="Myb-like" evidence="7">
    <location>
        <begin position="421"/>
        <end position="471"/>
    </location>
</feature>
<dbReference type="InterPro" id="IPR001005">
    <property type="entry name" value="SANT/Myb"/>
</dbReference>
<dbReference type="InterPro" id="IPR017930">
    <property type="entry name" value="Myb_dom"/>
</dbReference>
<keyword evidence="10" id="KW-1185">Reference proteome</keyword>
<accession>A0A2R5GPA3</accession>
<evidence type="ECO:0000256" key="3">
    <source>
        <dbReference type="ARBA" id="ARBA00023163"/>
    </source>
</evidence>
<dbReference type="InterPro" id="IPR009057">
    <property type="entry name" value="Homeodomain-like_sf"/>
</dbReference>
<protein>
    <submittedName>
        <fullName evidence="9">Transcription factor MYB3R-4</fullName>
    </submittedName>
</protein>
<feature type="domain" description="Myb-like" evidence="7">
    <location>
        <begin position="317"/>
        <end position="368"/>
    </location>
</feature>
<evidence type="ECO:0000259" key="7">
    <source>
        <dbReference type="PROSITE" id="PS50090"/>
    </source>
</evidence>
<feature type="region of interest" description="Disordered" evidence="6">
    <location>
        <begin position="142"/>
        <end position="172"/>
    </location>
</feature>
<dbReference type="SUPFAM" id="SSF46689">
    <property type="entry name" value="Homeodomain-like"/>
    <property type="match status" value="2"/>
</dbReference>
<dbReference type="FunFam" id="1.10.10.60:FF:000016">
    <property type="entry name" value="Transcriptional activator Myb isoform A"/>
    <property type="match status" value="1"/>
</dbReference>
<feature type="coiled-coil region" evidence="5">
    <location>
        <begin position="187"/>
        <end position="247"/>
    </location>
</feature>
<dbReference type="SMART" id="SM00717">
    <property type="entry name" value="SANT"/>
    <property type="match status" value="3"/>
</dbReference>
<dbReference type="PROSITE" id="PS51294">
    <property type="entry name" value="HTH_MYB"/>
    <property type="match status" value="3"/>
</dbReference>
<evidence type="ECO:0000259" key="8">
    <source>
        <dbReference type="PROSITE" id="PS51294"/>
    </source>
</evidence>
<dbReference type="Pfam" id="PF13921">
    <property type="entry name" value="Myb_DNA-bind_6"/>
    <property type="match status" value="1"/>
</dbReference>
<sequence>MADTLADNQHTRTAVAAPATPVAPVDDDRDLPDLDALFDPENAFLTDTDGISVMKDDVMMLDAMVEMTDEFLEGVETPLTTMAVFNEDSLEPSKPSELRAPRVSGLEDDDTAHVDIVRNGKPTPFGSMSDLRLKTRNLRAASLSRDREEDDHDEHKNIPLNVDPDDSNDQDEDAEVITSKDSALRMIEFLHGQLRAKQNEIEELKRSAPAPQPFESSTPRQLRKNLNDDFERIVEEAVAAVEETSDEEWTRTPQALKTRAFSHQSLDLHLDEHDMDDVVGPVASSDILSPVALASPSPSAASSLGGADDDDESDAGGRKKTARRWTPEQDEELRRAVDKHNGQNWKAIANLVHGRDHVQCLQRWKKVLQPGLVKGMWRKEEDDLLLELMSTSKPKNWADVAQKIPGRTAKQCRERWSLNLDPCINRGAWTQAEDELLLKLHTKLGNRWAEIKRHLKGRTENGVKTRFKSIERARAKDQEVVWTPELEKQLHDISVRFDCKIDEVAKHLPRSLRGISSQAMRDHCKILREAEARRAKTVAANLASAMARFPSDNPLLKRW</sequence>
<evidence type="ECO:0000313" key="9">
    <source>
        <dbReference type="EMBL" id="GBG31608.1"/>
    </source>
</evidence>
<keyword evidence="2" id="KW-0238">DNA-binding</keyword>
<dbReference type="EMBL" id="BEYU01000101">
    <property type="protein sequence ID" value="GBG31608.1"/>
    <property type="molecule type" value="Genomic_DNA"/>
</dbReference>
<feature type="domain" description="Myb-like" evidence="7">
    <location>
        <begin position="369"/>
        <end position="420"/>
    </location>
</feature>
<comment type="caution">
    <text evidence="9">The sequence shown here is derived from an EMBL/GenBank/DDBJ whole genome shotgun (WGS) entry which is preliminary data.</text>
</comment>
<dbReference type="GO" id="GO:0001006">
    <property type="term" value="F:RNA polymerase III type 3 promoter sequence-specific DNA binding"/>
    <property type="evidence" value="ECO:0007669"/>
    <property type="project" value="TreeGrafter"/>
</dbReference>
<feature type="compositionally biased region" description="Acidic residues" evidence="6">
    <location>
        <begin position="163"/>
        <end position="172"/>
    </location>
</feature>
<dbReference type="Pfam" id="PF00249">
    <property type="entry name" value="Myb_DNA-binding"/>
    <property type="match status" value="1"/>
</dbReference>
<dbReference type="PANTHER" id="PTHR46621">
    <property type="entry name" value="SNRNA-ACTIVATING PROTEIN COMPLEX SUBUNIT 4"/>
    <property type="match status" value="1"/>
</dbReference>
<dbReference type="GO" id="GO:0042796">
    <property type="term" value="P:snRNA transcription by RNA polymerase III"/>
    <property type="evidence" value="ECO:0007669"/>
    <property type="project" value="TreeGrafter"/>
</dbReference>
<dbReference type="CDD" id="cd00167">
    <property type="entry name" value="SANT"/>
    <property type="match status" value="3"/>
</dbReference>
<dbReference type="PANTHER" id="PTHR46621:SF1">
    <property type="entry name" value="SNRNA-ACTIVATING PROTEIN COMPLEX SUBUNIT 4"/>
    <property type="match status" value="1"/>
</dbReference>
<dbReference type="AlphaFoldDB" id="A0A2R5GPA3"/>
<feature type="domain" description="HTH myb-type" evidence="8">
    <location>
        <begin position="369"/>
        <end position="424"/>
    </location>
</feature>
<evidence type="ECO:0000256" key="5">
    <source>
        <dbReference type="SAM" id="Coils"/>
    </source>
</evidence>
<dbReference type="PROSITE" id="PS50090">
    <property type="entry name" value="MYB_LIKE"/>
    <property type="match status" value="3"/>
</dbReference>
<dbReference type="GO" id="GO:0000978">
    <property type="term" value="F:RNA polymerase II cis-regulatory region sequence-specific DNA binding"/>
    <property type="evidence" value="ECO:0007669"/>
    <property type="project" value="TreeGrafter"/>
</dbReference>
<feature type="compositionally biased region" description="Low complexity" evidence="6">
    <location>
        <begin position="293"/>
        <end position="306"/>
    </location>
</feature>
<dbReference type="OrthoDB" id="2143914at2759"/>
<dbReference type="Proteomes" id="UP000241890">
    <property type="component" value="Unassembled WGS sequence"/>
</dbReference>
<gene>
    <name evidence="9" type="ORF">FCC1311_078332</name>
</gene>
<reference evidence="9 10" key="1">
    <citation type="submission" date="2017-12" db="EMBL/GenBank/DDBJ databases">
        <title>Sequencing, de novo assembly and annotation of complete genome of a new Thraustochytrid species, strain FCC1311.</title>
        <authorList>
            <person name="Sedici K."/>
            <person name="Godart F."/>
            <person name="Aiese Cigliano R."/>
            <person name="Sanseverino W."/>
            <person name="Barakat M."/>
            <person name="Ortet P."/>
            <person name="Marechal E."/>
            <person name="Cagnac O."/>
            <person name="Amato A."/>
        </authorList>
    </citation>
    <scope>NUCLEOTIDE SEQUENCE [LARGE SCALE GENOMIC DNA]</scope>
</reference>
<feature type="compositionally biased region" description="Low complexity" evidence="6">
    <location>
        <begin position="11"/>
        <end position="24"/>
    </location>
</feature>
<dbReference type="GO" id="GO:0042795">
    <property type="term" value="P:snRNA transcription by RNA polymerase II"/>
    <property type="evidence" value="ECO:0007669"/>
    <property type="project" value="TreeGrafter"/>
</dbReference>
<keyword evidence="5" id="KW-0175">Coiled coil</keyword>
<keyword evidence="4" id="KW-0539">Nucleus</keyword>
<dbReference type="GO" id="GO:0019185">
    <property type="term" value="C:snRNA-activating protein complex"/>
    <property type="evidence" value="ECO:0007669"/>
    <property type="project" value="TreeGrafter"/>
</dbReference>
<feature type="region of interest" description="Disordered" evidence="6">
    <location>
        <begin position="1"/>
        <end position="28"/>
    </location>
</feature>
<dbReference type="InParanoid" id="A0A2R5GPA3"/>
<evidence type="ECO:0000256" key="4">
    <source>
        <dbReference type="ARBA" id="ARBA00023242"/>
    </source>
</evidence>